<protein>
    <submittedName>
        <fullName evidence="2">Uncharacterized protein LOC117139937</fullName>
    </submittedName>
</protein>
<evidence type="ECO:0000313" key="2">
    <source>
        <dbReference type="RefSeq" id="XP_033158513.1"/>
    </source>
</evidence>
<dbReference type="RefSeq" id="XP_033158513.1">
    <property type="nucleotide sequence ID" value="XM_033302622.1"/>
</dbReference>
<accession>A0A6P8JQY0</accession>
<evidence type="ECO:0000313" key="1">
    <source>
        <dbReference type="Proteomes" id="UP000515162"/>
    </source>
</evidence>
<organism evidence="1 2">
    <name type="scientific">Drosophila mauritiana</name>
    <name type="common">Fruit fly</name>
    <dbReference type="NCBI Taxonomy" id="7226"/>
    <lineage>
        <taxon>Eukaryota</taxon>
        <taxon>Metazoa</taxon>
        <taxon>Ecdysozoa</taxon>
        <taxon>Arthropoda</taxon>
        <taxon>Hexapoda</taxon>
        <taxon>Insecta</taxon>
        <taxon>Pterygota</taxon>
        <taxon>Neoptera</taxon>
        <taxon>Endopterygota</taxon>
        <taxon>Diptera</taxon>
        <taxon>Brachycera</taxon>
        <taxon>Muscomorpha</taxon>
        <taxon>Ephydroidea</taxon>
        <taxon>Drosophilidae</taxon>
        <taxon>Drosophila</taxon>
        <taxon>Sophophora</taxon>
    </lineage>
</organism>
<sequence length="101" mass="11038">MIAEKSSRPITKPFPLFKKPSILHLVESTQICLESFGEEFVKPGLQSRTNPRAKTPPIGFGNARSAGIKAVALSEHHSFVVRPLAAKDIEIENANAENTLD</sequence>
<gene>
    <name evidence="2" type="primary">LOC117139937</name>
</gene>
<dbReference type="Proteomes" id="UP000515162">
    <property type="component" value="Chromosome 3L"/>
</dbReference>
<keyword evidence="1" id="KW-1185">Reference proteome</keyword>
<dbReference type="AlphaFoldDB" id="A0A6P8JQY0"/>
<name>A0A6P8JQY0_DROMA</name>
<dbReference type="GeneID" id="117139937"/>
<proteinExistence type="predicted"/>
<reference evidence="2" key="1">
    <citation type="submission" date="2025-08" db="UniProtKB">
        <authorList>
            <consortium name="RefSeq"/>
        </authorList>
    </citation>
    <scope>IDENTIFICATION</scope>
    <source>
        <strain evidence="2">Mau12</strain>
        <tissue evidence="2">Whole Body</tissue>
    </source>
</reference>